<gene>
    <name evidence="1" type="ORF">OUZ56_000984</name>
</gene>
<comment type="caution">
    <text evidence="1">The sequence shown here is derived from an EMBL/GenBank/DDBJ whole genome shotgun (WGS) entry which is preliminary data.</text>
</comment>
<dbReference type="EMBL" id="JAOYFB010000036">
    <property type="protein sequence ID" value="KAK4018949.1"/>
    <property type="molecule type" value="Genomic_DNA"/>
</dbReference>
<proteinExistence type="predicted"/>
<evidence type="ECO:0000313" key="2">
    <source>
        <dbReference type="Proteomes" id="UP001234178"/>
    </source>
</evidence>
<protein>
    <submittedName>
        <fullName evidence="1">Uncharacterized protein</fullName>
    </submittedName>
</protein>
<sequence>MVVFLKFNELKALENAYQTTGKTFQEPSPEEQLRAEIERLRKQGSKQLAEDQENICIDELAKEKEQLSSIGPVNRYRQLVIDIVNDEETLF</sequence>
<keyword evidence="2" id="KW-1185">Reference proteome</keyword>
<evidence type="ECO:0000313" key="1">
    <source>
        <dbReference type="EMBL" id="KAK4018949.1"/>
    </source>
</evidence>
<dbReference type="Proteomes" id="UP001234178">
    <property type="component" value="Unassembled WGS sequence"/>
</dbReference>
<reference evidence="1 2" key="1">
    <citation type="journal article" date="2023" name="Nucleic Acids Res.">
        <title>The hologenome of Daphnia magna reveals possible DNA methylation and microbiome-mediated evolution of the host genome.</title>
        <authorList>
            <person name="Chaturvedi A."/>
            <person name="Li X."/>
            <person name="Dhandapani V."/>
            <person name="Marshall H."/>
            <person name="Kissane S."/>
            <person name="Cuenca-Cambronero M."/>
            <person name="Asole G."/>
            <person name="Calvet F."/>
            <person name="Ruiz-Romero M."/>
            <person name="Marangio P."/>
            <person name="Guigo R."/>
            <person name="Rago D."/>
            <person name="Mirbahai L."/>
            <person name="Eastwood N."/>
            <person name="Colbourne J.K."/>
            <person name="Zhou J."/>
            <person name="Mallon E."/>
            <person name="Orsini L."/>
        </authorList>
    </citation>
    <scope>NUCLEOTIDE SEQUENCE [LARGE SCALE GENOMIC DNA]</scope>
    <source>
        <strain evidence="1">LRV0_1</strain>
    </source>
</reference>
<name>A0ABR0A1C3_9CRUS</name>
<organism evidence="1 2">
    <name type="scientific">Daphnia magna</name>
    <dbReference type="NCBI Taxonomy" id="35525"/>
    <lineage>
        <taxon>Eukaryota</taxon>
        <taxon>Metazoa</taxon>
        <taxon>Ecdysozoa</taxon>
        <taxon>Arthropoda</taxon>
        <taxon>Crustacea</taxon>
        <taxon>Branchiopoda</taxon>
        <taxon>Diplostraca</taxon>
        <taxon>Cladocera</taxon>
        <taxon>Anomopoda</taxon>
        <taxon>Daphniidae</taxon>
        <taxon>Daphnia</taxon>
    </lineage>
</organism>
<accession>A0ABR0A1C3</accession>